<comment type="caution">
    <text evidence="2">The sequence shown here is derived from an EMBL/GenBank/DDBJ whole genome shotgun (WGS) entry which is preliminary data.</text>
</comment>
<gene>
    <name evidence="2" type="ORF">ATL51_4432</name>
</gene>
<organism evidence="2 3">
    <name type="scientific">Pseudonocardia alni</name>
    <name type="common">Amycolata alni</name>
    <dbReference type="NCBI Taxonomy" id="33907"/>
    <lineage>
        <taxon>Bacteria</taxon>
        <taxon>Bacillati</taxon>
        <taxon>Actinomycetota</taxon>
        <taxon>Actinomycetes</taxon>
        <taxon>Pseudonocardiales</taxon>
        <taxon>Pseudonocardiaceae</taxon>
        <taxon>Pseudonocardia</taxon>
    </lineage>
</organism>
<dbReference type="EMBL" id="PHUJ01000003">
    <property type="protein sequence ID" value="PKB32694.1"/>
    <property type="molecule type" value="Genomic_DNA"/>
</dbReference>
<sequence length="51" mass="5747">MSMSESSTQHANTTWPHPESEQARHDGRYTPVARAGHRGHRSDDPSTSMRD</sequence>
<evidence type="ECO:0000256" key="1">
    <source>
        <dbReference type="SAM" id="MobiDB-lite"/>
    </source>
</evidence>
<evidence type="ECO:0000313" key="3">
    <source>
        <dbReference type="Proteomes" id="UP000232453"/>
    </source>
</evidence>
<accession>A0AA44ZRC7</accession>
<proteinExistence type="predicted"/>
<feature type="region of interest" description="Disordered" evidence="1">
    <location>
        <begin position="1"/>
        <end position="51"/>
    </location>
</feature>
<dbReference type="AlphaFoldDB" id="A0AA44ZRC7"/>
<reference evidence="2 3" key="1">
    <citation type="submission" date="2017-11" db="EMBL/GenBank/DDBJ databases">
        <title>Sequencing the genomes of 1000 actinobacteria strains.</title>
        <authorList>
            <person name="Klenk H.-P."/>
        </authorList>
    </citation>
    <scope>NUCLEOTIDE SEQUENCE [LARGE SCALE GENOMIC DNA]</scope>
    <source>
        <strain evidence="2 3">DSM 44104</strain>
    </source>
</reference>
<dbReference type="Proteomes" id="UP000232453">
    <property type="component" value="Unassembled WGS sequence"/>
</dbReference>
<name>A0AA44ZRC7_PSEA5</name>
<protein>
    <submittedName>
        <fullName evidence="2">Uncharacterized protein</fullName>
    </submittedName>
</protein>
<evidence type="ECO:0000313" key="2">
    <source>
        <dbReference type="EMBL" id="PKB32694.1"/>
    </source>
</evidence>
<feature type="compositionally biased region" description="Basic and acidic residues" evidence="1">
    <location>
        <begin position="18"/>
        <end position="28"/>
    </location>
</feature>
<feature type="compositionally biased region" description="Basic and acidic residues" evidence="1">
    <location>
        <begin position="41"/>
        <end position="51"/>
    </location>
</feature>
<feature type="compositionally biased region" description="Polar residues" evidence="1">
    <location>
        <begin position="1"/>
        <end position="15"/>
    </location>
</feature>